<organism evidence="2 3">
    <name type="scientific">Bombus vosnesenskii</name>
    <dbReference type="NCBI Taxonomy" id="207650"/>
    <lineage>
        <taxon>Eukaryota</taxon>
        <taxon>Metazoa</taxon>
        <taxon>Ecdysozoa</taxon>
        <taxon>Arthropoda</taxon>
        <taxon>Hexapoda</taxon>
        <taxon>Insecta</taxon>
        <taxon>Pterygota</taxon>
        <taxon>Neoptera</taxon>
        <taxon>Endopterygota</taxon>
        <taxon>Hymenoptera</taxon>
        <taxon>Apocrita</taxon>
        <taxon>Aculeata</taxon>
        <taxon>Apoidea</taxon>
        <taxon>Anthophila</taxon>
        <taxon>Apidae</taxon>
        <taxon>Bombus</taxon>
        <taxon>Pyrobombus</taxon>
    </lineage>
</organism>
<evidence type="ECO:0000256" key="1">
    <source>
        <dbReference type="SAM" id="MobiDB-lite"/>
    </source>
</evidence>
<feature type="compositionally biased region" description="Basic and acidic residues" evidence="1">
    <location>
        <begin position="183"/>
        <end position="206"/>
    </location>
</feature>
<proteinExistence type="predicted"/>
<dbReference type="RefSeq" id="XP_033350320.1">
    <property type="nucleotide sequence ID" value="XM_033494429.1"/>
</dbReference>
<feature type="region of interest" description="Disordered" evidence="1">
    <location>
        <begin position="223"/>
        <end position="268"/>
    </location>
</feature>
<feature type="compositionally biased region" description="Basic and acidic residues" evidence="1">
    <location>
        <begin position="232"/>
        <end position="243"/>
    </location>
</feature>
<dbReference type="Proteomes" id="UP000504631">
    <property type="component" value="Unplaced"/>
</dbReference>
<name>A0A6J3KC10_9HYME</name>
<dbReference type="GeneID" id="117233821"/>
<protein>
    <submittedName>
        <fullName evidence="3">Rhythmically expressed gene 5 protein isoform X1</fullName>
    </submittedName>
</protein>
<dbReference type="AlphaFoldDB" id="A0A6J3KC10"/>
<reference evidence="3" key="1">
    <citation type="submission" date="2025-08" db="UniProtKB">
        <authorList>
            <consortium name="RefSeq"/>
        </authorList>
    </citation>
    <scope>IDENTIFICATION</scope>
    <source>
        <tissue evidence="3">Muscle</tissue>
    </source>
</reference>
<accession>A0A6J3KC10</accession>
<dbReference type="KEGG" id="bvk:117233821"/>
<dbReference type="CTD" id="37968"/>
<gene>
    <name evidence="3" type="primary">LOC117233821</name>
</gene>
<evidence type="ECO:0000313" key="3">
    <source>
        <dbReference type="RefSeq" id="XP_033350320.1"/>
    </source>
</evidence>
<keyword evidence="2" id="KW-1185">Reference proteome</keyword>
<evidence type="ECO:0000313" key="2">
    <source>
        <dbReference type="Proteomes" id="UP000504631"/>
    </source>
</evidence>
<feature type="region of interest" description="Disordered" evidence="1">
    <location>
        <begin position="179"/>
        <end position="206"/>
    </location>
</feature>
<sequence>MLHIAEFHRTRVECICSDGMENSFRDDRRDDLLREKCIHLLYTICMSYSQASYLLRVFSMQVAKYCADSSMPDCNKNLLVAGMRNLANMDNNILDQLDPYQRDAKGLIWRAMIKNAYFPRLAPKPDEFYFSIGTDSLAVGDSDVNGIGEETMATHDYIQPSSEHTGPYLVGPMVIRVYPDGRPVPEDTTRPLPRDEDMEEFRRSRVPSVEEIKTDSEFYEKQLKGNSFAEANSHRQSQEESTRFRSSHSPFKRRLLQEVTAKRKIRHH</sequence>